<keyword evidence="3 5" id="KW-1133">Transmembrane helix</keyword>
<dbReference type="OrthoDB" id="413079at2759"/>
<dbReference type="Pfam" id="PF07690">
    <property type="entry name" value="MFS_1"/>
    <property type="match status" value="1"/>
</dbReference>
<feature type="domain" description="Major facilitator superfamily (MFS) profile" evidence="6">
    <location>
        <begin position="224"/>
        <end position="405"/>
    </location>
</feature>
<dbReference type="GO" id="GO:0016020">
    <property type="term" value="C:membrane"/>
    <property type="evidence" value="ECO:0007669"/>
    <property type="project" value="UniProtKB-SubCell"/>
</dbReference>
<feature type="transmembrane region" description="Helical" evidence="5">
    <location>
        <begin position="223"/>
        <end position="247"/>
    </location>
</feature>
<comment type="caution">
    <text evidence="7">The sequence shown here is derived from an EMBL/GenBank/DDBJ whole genome shotgun (WGS) entry which is preliminary data.</text>
</comment>
<evidence type="ECO:0000256" key="5">
    <source>
        <dbReference type="SAM" id="Phobius"/>
    </source>
</evidence>
<accession>A0A9P8UXB4</accession>
<feature type="transmembrane region" description="Helical" evidence="5">
    <location>
        <begin position="101"/>
        <end position="121"/>
    </location>
</feature>
<feature type="transmembrane region" description="Helical" evidence="5">
    <location>
        <begin position="259"/>
        <end position="278"/>
    </location>
</feature>
<evidence type="ECO:0000256" key="1">
    <source>
        <dbReference type="ARBA" id="ARBA00004141"/>
    </source>
</evidence>
<name>A0A9P8UXB4_9PEZI</name>
<protein>
    <submittedName>
        <fullName evidence="7">MFS efflux transporter</fullName>
    </submittedName>
</protein>
<keyword evidence="4 5" id="KW-0472">Membrane</keyword>
<dbReference type="AlphaFoldDB" id="A0A9P8UXB4"/>
<dbReference type="PANTHER" id="PTHR23514">
    <property type="entry name" value="BYPASS OF STOP CODON PROTEIN 6"/>
    <property type="match status" value="1"/>
</dbReference>
<feature type="transmembrane region" description="Helical" evidence="5">
    <location>
        <begin position="348"/>
        <end position="371"/>
    </location>
</feature>
<comment type="subcellular location">
    <subcellularLocation>
        <location evidence="1">Membrane</location>
        <topology evidence="1">Multi-pass membrane protein</topology>
    </subcellularLocation>
</comment>
<dbReference type="SUPFAM" id="SSF103473">
    <property type="entry name" value="MFS general substrate transporter"/>
    <property type="match status" value="1"/>
</dbReference>
<gene>
    <name evidence="7" type="ORF">BKA67DRAFT_31854</name>
</gene>
<evidence type="ECO:0000256" key="4">
    <source>
        <dbReference type="ARBA" id="ARBA00023136"/>
    </source>
</evidence>
<dbReference type="Gene3D" id="1.20.1250.20">
    <property type="entry name" value="MFS general substrate transporter like domains"/>
    <property type="match status" value="2"/>
</dbReference>
<reference evidence="7" key="1">
    <citation type="journal article" date="2021" name="Nat. Commun.">
        <title>Genetic determinants of endophytism in the Arabidopsis root mycobiome.</title>
        <authorList>
            <person name="Mesny F."/>
            <person name="Miyauchi S."/>
            <person name="Thiergart T."/>
            <person name="Pickel B."/>
            <person name="Atanasova L."/>
            <person name="Karlsson M."/>
            <person name="Huettel B."/>
            <person name="Barry K.W."/>
            <person name="Haridas S."/>
            <person name="Chen C."/>
            <person name="Bauer D."/>
            <person name="Andreopoulos W."/>
            <person name="Pangilinan J."/>
            <person name="LaButti K."/>
            <person name="Riley R."/>
            <person name="Lipzen A."/>
            <person name="Clum A."/>
            <person name="Drula E."/>
            <person name="Henrissat B."/>
            <person name="Kohler A."/>
            <person name="Grigoriev I.V."/>
            <person name="Martin F.M."/>
            <person name="Hacquard S."/>
        </authorList>
    </citation>
    <scope>NUCLEOTIDE SEQUENCE</scope>
    <source>
        <strain evidence="7">MPI-SDFR-AT-0073</strain>
    </source>
</reference>
<evidence type="ECO:0000256" key="2">
    <source>
        <dbReference type="ARBA" id="ARBA00022692"/>
    </source>
</evidence>
<dbReference type="PANTHER" id="PTHR23514:SF6">
    <property type="entry name" value="MAJOR FACILITATOR SUPERFAMILY (MFS) PROFILE DOMAIN-CONTAINING PROTEIN"/>
    <property type="match status" value="1"/>
</dbReference>
<feature type="transmembrane region" description="Helical" evidence="5">
    <location>
        <begin position="133"/>
        <end position="156"/>
    </location>
</feature>
<feature type="transmembrane region" description="Helical" evidence="5">
    <location>
        <begin position="377"/>
        <end position="397"/>
    </location>
</feature>
<feature type="transmembrane region" description="Helical" evidence="5">
    <location>
        <begin position="315"/>
        <end position="336"/>
    </location>
</feature>
<feature type="transmembrane region" description="Helical" evidence="5">
    <location>
        <begin position="168"/>
        <end position="188"/>
    </location>
</feature>
<evidence type="ECO:0000313" key="8">
    <source>
        <dbReference type="Proteomes" id="UP000758603"/>
    </source>
</evidence>
<dbReference type="RefSeq" id="XP_045964019.1">
    <property type="nucleotide sequence ID" value="XM_046096171.1"/>
</dbReference>
<feature type="transmembrane region" description="Helical" evidence="5">
    <location>
        <begin position="45"/>
        <end position="64"/>
    </location>
</feature>
<dbReference type="FunFam" id="1.20.1250.20:FF:000286">
    <property type="entry name" value="MFS efflux transporter"/>
    <property type="match status" value="1"/>
</dbReference>
<dbReference type="InterPro" id="IPR011701">
    <property type="entry name" value="MFS"/>
</dbReference>
<proteinExistence type="predicted"/>
<evidence type="ECO:0000313" key="7">
    <source>
        <dbReference type="EMBL" id="KAH6659888.1"/>
    </source>
</evidence>
<evidence type="ECO:0000256" key="3">
    <source>
        <dbReference type="ARBA" id="ARBA00022989"/>
    </source>
</evidence>
<dbReference type="GO" id="GO:0022857">
    <property type="term" value="F:transmembrane transporter activity"/>
    <property type="evidence" value="ECO:0007669"/>
    <property type="project" value="InterPro"/>
</dbReference>
<organism evidence="7 8">
    <name type="scientific">Truncatella angustata</name>
    <dbReference type="NCBI Taxonomy" id="152316"/>
    <lineage>
        <taxon>Eukaryota</taxon>
        <taxon>Fungi</taxon>
        <taxon>Dikarya</taxon>
        <taxon>Ascomycota</taxon>
        <taxon>Pezizomycotina</taxon>
        <taxon>Sordariomycetes</taxon>
        <taxon>Xylariomycetidae</taxon>
        <taxon>Amphisphaeriales</taxon>
        <taxon>Sporocadaceae</taxon>
        <taxon>Truncatella</taxon>
    </lineage>
</organism>
<sequence>MPVNQQHQQTKRLHKMLWRPWNHFLAQKTDTAGALIPYMEKYYDIGYAIVSLIFVGAALGYITAAPVVARVRNHLGLAKTFALSQTLICCGYIPIICGAPFPVIAISFFVVGFGCAVNLPLSNVFCASFSNAPTLLGLSAGAYGLGGIVSPLIATAMVTAGNLVWSRYYLVTLGLAAFNAIFAAWSFWDYDKELHISYGSAQTVPEAQRGRGSATLAAFKSRVVLLGALFVFTYQGAEVSVSGWVVSFLIETRGGDPSQVGYVSAGFWAGITVGRFLLSPLGHRLGEKGFIYGLVIGSAAFELLVWLVPNIIGNAVAVAIVGLLLGPVWPCATIVFTRNLSRKEQVSGLSIISAFGSSGGAFMPLAIGLLSQKIGTYVLHPVVIGLCGLMIIVWFGIPAARKRLE</sequence>
<feature type="transmembrane region" description="Helical" evidence="5">
    <location>
        <begin position="290"/>
        <end position="309"/>
    </location>
</feature>
<dbReference type="InterPro" id="IPR051788">
    <property type="entry name" value="MFS_Transporter"/>
</dbReference>
<evidence type="ECO:0000259" key="6">
    <source>
        <dbReference type="PROSITE" id="PS50850"/>
    </source>
</evidence>
<dbReference type="InterPro" id="IPR020846">
    <property type="entry name" value="MFS_dom"/>
</dbReference>
<dbReference type="Proteomes" id="UP000758603">
    <property type="component" value="Unassembled WGS sequence"/>
</dbReference>
<keyword evidence="2 5" id="KW-0812">Transmembrane</keyword>
<dbReference type="EMBL" id="JAGPXC010000001">
    <property type="protein sequence ID" value="KAH6659888.1"/>
    <property type="molecule type" value="Genomic_DNA"/>
</dbReference>
<dbReference type="InterPro" id="IPR036259">
    <property type="entry name" value="MFS_trans_sf"/>
</dbReference>
<dbReference type="PROSITE" id="PS50850">
    <property type="entry name" value="MFS"/>
    <property type="match status" value="1"/>
</dbReference>
<keyword evidence="8" id="KW-1185">Reference proteome</keyword>
<dbReference type="GeneID" id="70125064"/>